<feature type="non-terminal residue" evidence="1">
    <location>
        <position position="158"/>
    </location>
</feature>
<comment type="caution">
    <text evidence="1">The sequence shown here is derived from an EMBL/GenBank/DDBJ whole genome shotgun (WGS) entry which is preliminary data.</text>
</comment>
<dbReference type="Proteomes" id="UP000601435">
    <property type="component" value="Unassembled WGS sequence"/>
</dbReference>
<dbReference type="AlphaFoldDB" id="A0A812IQS5"/>
<dbReference type="EMBL" id="CAJNJA010001630">
    <property type="protein sequence ID" value="CAE7160313.1"/>
    <property type="molecule type" value="Genomic_DNA"/>
</dbReference>
<gene>
    <name evidence="1" type="ORF">SNEC2469_LOCUS365</name>
</gene>
<sequence>MNTKKQLIRTPVKHPVRLASDMIRDELKALNLLGPSKPCEQTVATFLENDKALGDRYEKHPVTLQALNEGIPRERIVPLSVYFDGVQYTKNENFLGFYITNLRTPKQQRLVWLLRLSELCQCGCRGWCSVWPLLEAFREDVSSTDHEDHLRFAVVDFK</sequence>
<dbReference type="OrthoDB" id="430119at2759"/>
<evidence type="ECO:0000313" key="2">
    <source>
        <dbReference type="Proteomes" id="UP000601435"/>
    </source>
</evidence>
<name>A0A812IQS5_9DINO</name>
<keyword evidence="2" id="KW-1185">Reference proteome</keyword>
<proteinExistence type="predicted"/>
<accession>A0A812IQS5</accession>
<organism evidence="1 2">
    <name type="scientific">Symbiodinium necroappetens</name>
    <dbReference type="NCBI Taxonomy" id="1628268"/>
    <lineage>
        <taxon>Eukaryota</taxon>
        <taxon>Sar</taxon>
        <taxon>Alveolata</taxon>
        <taxon>Dinophyceae</taxon>
        <taxon>Suessiales</taxon>
        <taxon>Symbiodiniaceae</taxon>
        <taxon>Symbiodinium</taxon>
    </lineage>
</organism>
<evidence type="ECO:0000313" key="1">
    <source>
        <dbReference type="EMBL" id="CAE7160313.1"/>
    </source>
</evidence>
<protein>
    <submittedName>
        <fullName evidence="1">Uncharacterized protein</fullName>
    </submittedName>
</protein>
<reference evidence="1" key="1">
    <citation type="submission" date="2021-02" db="EMBL/GenBank/DDBJ databases">
        <authorList>
            <person name="Dougan E. K."/>
            <person name="Rhodes N."/>
            <person name="Thang M."/>
            <person name="Chan C."/>
        </authorList>
    </citation>
    <scope>NUCLEOTIDE SEQUENCE</scope>
</reference>